<dbReference type="EMBL" id="KQ460141">
    <property type="protein sequence ID" value="KPJ17486.1"/>
    <property type="molecule type" value="Genomic_DNA"/>
</dbReference>
<dbReference type="CDD" id="cd00190">
    <property type="entry name" value="Tryp_SPc"/>
    <property type="match status" value="1"/>
</dbReference>
<evidence type="ECO:0000313" key="7">
    <source>
        <dbReference type="EMBL" id="KPJ17486.1"/>
    </source>
</evidence>
<evidence type="ECO:0000256" key="3">
    <source>
        <dbReference type="ARBA" id="ARBA00022825"/>
    </source>
</evidence>
<keyword evidence="2" id="KW-0378">Hydrolase</keyword>
<evidence type="ECO:0000313" key="8">
    <source>
        <dbReference type="Proteomes" id="UP000053240"/>
    </source>
</evidence>
<dbReference type="STRING" id="76193.A0A0N1PHE2"/>
<feature type="domain" description="Peptidase S1" evidence="6">
    <location>
        <begin position="6"/>
        <end position="257"/>
    </location>
</feature>
<reference evidence="7 8" key="1">
    <citation type="journal article" date="2015" name="Nat. Commun.">
        <title>Outbred genome sequencing and CRISPR/Cas9 gene editing in butterflies.</title>
        <authorList>
            <person name="Li X."/>
            <person name="Fan D."/>
            <person name="Zhang W."/>
            <person name="Liu G."/>
            <person name="Zhang L."/>
            <person name="Zhao L."/>
            <person name="Fang X."/>
            <person name="Chen L."/>
            <person name="Dong Y."/>
            <person name="Chen Y."/>
            <person name="Ding Y."/>
            <person name="Zhao R."/>
            <person name="Feng M."/>
            <person name="Zhu Y."/>
            <person name="Feng Y."/>
            <person name="Jiang X."/>
            <person name="Zhu D."/>
            <person name="Xiang H."/>
            <person name="Feng X."/>
            <person name="Li S."/>
            <person name="Wang J."/>
            <person name="Zhang G."/>
            <person name="Kronforst M.R."/>
            <person name="Wang W."/>
        </authorList>
    </citation>
    <scope>NUCLEOTIDE SEQUENCE [LARGE SCALE GENOMIC DNA]</scope>
    <source>
        <strain evidence="7">Ya'a_city_454_Pm</strain>
        <tissue evidence="7">Whole body</tissue>
    </source>
</reference>
<dbReference type="InterPro" id="IPR009003">
    <property type="entry name" value="Peptidase_S1_PA"/>
</dbReference>
<feature type="compositionally biased region" description="Basic and acidic residues" evidence="5">
    <location>
        <begin position="407"/>
        <end position="428"/>
    </location>
</feature>
<keyword evidence="1" id="KW-0645">Protease</keyword>
<accession>A0A0N1PHE2</accession>
<keyword evidence="8" id="KW-1185">Reference proteome</keyword>
<proteinExistence type="predicted"/>
<gene>
    <name evidence="7" type="ORF">RR48_03649</name>
</gene>
<dbReference type="InParanoid" id="A0A0N1PHE2"/>
<dbReference type="InterPro" id="IPR043504">
    <property type="entry name" value="Peptidase_S1_PA_chymotrypsin"/>
</dbReference>
<dbReference type="InterPro" id="IPR050430">
    <property type="entry name" value="Peptidase_S1"/>
</dbReference>
<keyword evidence="4" id="KW-1015">Disulfide bond</keyword>
<feature type="region of interest" description="Disordered" evidence="5">
    <location>
        <begin position="395"/>
        <end position="429"/>
    </location>
</feature>
<dbReference type="PANTHER" id="PTHR24276:SF98">
    <property type="entry name" value="FI18310P1-RELATED"/>
    <property type="match status" value="1"/>
</dbReference>
<name>A0A0N1PHE2_PAPMA</name>
<organism evidence="7 8">
    <name type="scientific">Papilio machaon</name>
    <name type="common">Old World swallowtail butterfly</name>
    <dbReference type="NCBI Taxonomy" id="76193"/>
    <lineage>
        <taxon>Eukaryota</taxon>
        <taxon>Metazoa</taxon>
        <taxon>Ecdysozoa</taxon>
        <taxon>Arthropoda</taxon>
        <taxon>Hexapoda</taxon>
        <taxon>Insecta</taxon>
        <taxon>Pterygota</taxon>
        <taxon>Neoptera</taxon>
        <taxon>Endopterygota</taxon>
        <taxon>Lepidoptera</taxon>
        <taxon>Glossata</taxon>
        <taxon>Ditrysia</taxon>
        <taxon>Papilionoidea</taxon>
        <taxon>Papilionidae</taxon>
        <taxon>Papilioninae</taxon>
        <taxon>Papilio</taxon>
    </lineage>
</organism>
<evidence type="ECO:0000259" key="6">
    <source>
        <dbReference type="PROSITE" id="PS50240"/>
    </source>
</evidence>
<evidence type="ECO:0000256" key="2">
    <source>
        <dbReference type="ARBA" id="ARBA00022801"/>
    </source>
</evidence>
<dbReference type="PANTHER" id="PTHR24276">
    <property type="entry name" value="POLYSERASE-RELATED"/>
    <property type="match status" value="1"/>
</dbReference>
<dbReference type="AlphaFoldDB" id="A0A0N1PHE2"/>
<dbReference type="SUPFAM" id="SSF50494">
    <property type="entry name" value="Trypsin-like serine proteases"/>
    <property type="match status" value="1"/>
</dbReference>
<dbReference type="PROSITE" id="PS50240">
    <property type="entry name" value="TRYPSIN_DOM"/>
    <property type="match status" value="1"/>
</dbReference>
<protein>
    <submittedName>
        <fullName evidence="7">Trypsin</fullName>
    </submittedName>
</protein>
<evidence type="ECO:0000256" key="4">
    <source>
        <dbReference type="ARBA" id="ARBA00023157"/>
    </source>
</evidence>
<dbReference type="GO" id="GO:0006508">
    <property type="term" value="P:proteolysis"/>
    <property type="evidence" value="ECO:0007669"/>
    <property type="project" value="UniProtKB-KW"/>
</dbReference>
<sequence>MNTRRLFQGRKISAHKFPFIASVHVNNEFVCGGSIIARCVVITAATCLENDEDLSSKPQHMSDEDLSSKPQHVFVRVGSDYANRGGKKYQVTAVHIHSEYDPTNLVNNLAILKLDCDMENDEKQTKKTKIRRIEYDTLPEQIPINVDEVTALGWGAKHIDDDNFLSERLSYSHLNMYHIKDCQSLYTEKYVTLKHFCAGFISKGGGACNRDVGGPGILEGLLVGVISFGSPVCGIPDAPTVFTKLGYYTNWIESVLEEDQPLDDDEDVEKANQILALIQSYYKENRKDLNNRVATERTQTIDKTDEEDADTNIINAVQLTSHVEVPNFIKDLYRSLPTKLINLFAKNFDQDLGISNNDIEANERAKTNADSKENLDLIFLPDTTDIPKKYQKASKIRINKSQRNAKTTKEPKNFDKKESHQDVSRNYESDSDLSYNIEIGMSIANK</sequence>
<dbReference type="Pfam" id="PF00089">
    <property type="entry name" value="Trypsin"/>
    <property type="match status" value="1"/>
</dbReference>
<dbReference type="Gene3D" id="2.40.10.10">
    <property type="entry name" value="Trypsin-like serine proteases"/>
    <property type="match status" value="1"/>
</dbReference>
<evidence type="ECO:0000256" key="5">
    <source>
        <dbReference type="SAM" id="MobiDB-lite"/>
    </source>
</evidence>
<keyword evidence="3" id="KW-0720">Serine protease</keyword>
<dbReference type="SMART" id="SM00020">
    <property type="entry name" value="Tryp_SPc"/>
    <property type="match status" value="1"/>
</dbReference>
<dbReference type="InterPro" id="IPR001254">
    <property type="entry name" value="Trypsin_dom"/>
</dbReference>
<evidence type="ECO:0000256" key="1">
    <source>
        <dbReference type="ARBA" id="ARBA00022670"/>
    </source>
</evidence>
<dbReference type="Proteomes" id="UP000053240">
    <property type="component" value="Unassembled WGS sequence"/>
</dbReference>
<dbReference type="GO" id="GO:0004252">
    <property type="term" value="F:serine-type endopeptidase activity"/>
    <property type="evidence" value="ECO:0007669"/>
    <property type="project" value="InterPro"/>
</dbReference>